<dbReference type="AlphaFoldDB" id="A0A1B0AML3"/>
<evidence type="ECO:0000313" key="2">
    <source>
        <dbReference type="Proteomes" id="UP000092460"/>
    </source>
</evidence>
<evidence type="ECO:0000313" key="1">
    <source>
        <dbReference type="EnsemblMetazoa" id="GPPI001926-PA"/>
    </source>
</evidence>
<reference evidence="2" key="1">
    <citation type="submission" date="2015-01" db="EMBL/GenBank/DDBJ databases">
        <authorList>
            <person name="Aksoy S."/>
            <person name="Warren W."/>
            <person name="Wilson R.K."/>
        </authorList>
    </citation>
    <scope>NUCLEOTIDE SEQUENCE [LARGE SCALE GENOMIC DNA]</scope>
    <source>
        <strain evidence="2">IAEA</strain>
    </source>
</reference>
<dbReference type="EnsemblMetazoa" id="GPPI001926-RA">
    <property type="protein sequence ID" value="GPPI001926-PA"/>
    <property type="gene ID" value="GPPI001926"/>
</dbReference>
<organism evidence="1 2">
    <name type="scientific">Glossina palpalis gambiensis</name>
    <dbReference type="NCBI Taxonomy" id="67801"/>
    <lineage>
        <taxon>Eukaryota</taxon>
        <taxon>Metazoa</taxon>
        <taxon>Ecdysozoa</taxon>
        <taxon>Arthropoda</taxon>
        <taxon>Hexapoda</taxon>
        <taxon>Insecta</taxon>
        <taxon>Pterygota</taxon>
        <taxon>Neoptera</taxon>
        <taxon>Endopterygota</taxon>
        <taxon>Diptera</taxon>
        <taxon>Brachycera</taxon>
        <taxon>Muscomorpha</taxon>
        <taxon>Hippoboscoidea</taxon>
        <taxon>Glossinidae</taxon>
        <taxon>Glossina</taxon>
    </lineage>
</organism>
<dbReference type="VEuPathDB" id="VectorBase:GPPI001926"/>
<protein>
    <submittedName>
        <fullName evidence="1">Uncharacterized protein</fullName>
    </submittedName>
</protein>
<sequence>MTIDLPMNCLLDSKYDYNGRKACWSQMILISISKTLVRALAYLHSIINIIIMSTKTYSIAIFTKTFNDFDLWCSPLGETLQIAN</sequence>
<keyword evidence="2" id="KW-1185">Reference proteome</keyword>
<accession>A0A1B0AML3</accession>
<name>A0A1B0AML3_9MUSC</name>
<dbReference type="Proteomes" id="UP000092460">
    <property type="component" value="Unassembled WGS sequence"/>
</dbReference>
<reference evidence="1" key="2">
    <citation type="submission" date="2020-05" db="UniProtKB">
        <authorList>
            <consortium name="EnsemblMetazoa"/>
        </authorList>
    </citation>
    <scope>IDENTIFICATION</scope>
    <source>
        <strain evidence="1">IAEA</strain>
    </source>
</reference>
<dbReference type="EMBL" id="JXJN01000493">
    <property type="status" value="NOT_ANNOTATED_CDS"/>
    <property type="molecule type" value="Genomic_DNA"/>
</dbReference>
<dbReference type="EMBL" id="JXJN01000492">
    <property type="status" value="NOT_ANNOTATED_CDS"/>
    <property type="molecule type" value="Genomic_DNA"/>
</dbReference>
<proteinExistence type="predicted"/>